<dbReference type="PANTHER" id="PTHR37314:SF4">
    <property type="entry name" value="UPF0700 TRANSMEMBRANE PROTEIN YOAK"/>
    <property type="match status" value="1"/>
</dbReference>
<dbReference type="Pfam" id="PF06912">
    <property type="entry name" value="DUF1275"/>
    <property type="match status" value="1"/>
</dbReference>
<keyword evidence="1" id="KW-0472">Membrane</keyword>
<protein>
    <submittedName>
        <fullName evidence="2">YoaK family protein</fullName>
    </submittedName>
</protein>
<dbReference type="PANTHER" id="PTHR37314">
    <property type="entry name" value="SLR0142 PROTEIN"/>
    <property type="match status" value="1"/>
</dbReference>
<feature type="transmembrane region" description="Helical" evidence="1">
    <location>
        <begin position="200"/>
        <end position="219"/>
    </location>
</feature>
<dbReference type="InterPro" id="IPR010699">
    <property type="entry name" value="DUF1275"/>
</dbReference>
<proteinExistence type="predicted"/>
<feature type="transmembrane region" description="Helical" evidence="1">
    <location>
        <begin position="142"/>
        <end position="160"/>
    </location>
</feature>
<feature type="transmembrane region" description="Helical" evidence="1">
    <location>
        <begin position="82"/>
        <end position="103"/>
    </location>
</feature>
<accession>A0ABN3E5W2</accession>
<evidence type="ECO:0000313" key="2">
    <source>
        <dbReference type="EMBL" id="GAA2249142.1"/>
    </source>
</evidence>
<keyword evidence="3" id="KW-1185">Reference proteome</keyword>
<evidence type="ECO:0000256" key="1">
    <source>
        <dbReference type="SAM" id="Phobius"/>
    </source>
</evidence>
<dbReference type="Proteomes" id="UP001500929">
    <property type="component" value="Unassembled WGS sequence"/>
</dbReference>
<evidence type="ECO:0000313" key="3">
    <source>
        <dbReference type="Proteomes" id="UP001500929"/>
    </source>
</evidence>
<keyword evidence="1" id="KW-1133">Transmembrane helix</keyword>
<keyword evidence="1" id="KW-0812">Transmembrane</keyword>
<dbReference type="EMBL" id="BAAAQY010000015">
    <property type="protein sequence ID" value="GAA2249142.1"/>
    <property type="molecule type" value="Genomic_DNA"/>
</dbReference>
<gene>
    <name evidence="2" type="ORF">GCM10009851_38280</name>
</gene>
<name>A0ABN3E5W2_9MICO</name>
<sequence length="260" mass="26727">MAGAARVRASTALVRGYRDPVLTNLRANRENLHLALMLALTFSTGVVDAVGYLGLDKVFAGNMTGNVVILGMAIAGADDLPWVGPLLALFAFMFGAVIGGRVLRPVKAGWTTRTTWLFLVVGIVLAALAVTLFVTAGRPPQPWELVVTFFLAAAMGLQAATARHIAVKDVTTVVVTSTITGFAADSRLAGGKGQPWFRRGAAIVLIAAGAAVGALLLLLHIGWGVAAAAIITLLAALLGHIAAHVKHATPATAAETPAAS</sequence>
<feature type="transmembrane region" description="Helical" evidence="1">
    <location>
        <begin position="225"/>
        <end position="243"/>
    </location>
</feature>
<organism evidence="2 3">
    <name type="scientific">Herbiconiux moechotypicola</name>
    <dbReference type="NCBI Taxonomy" id="637393"/>
    <lineage>
        <taxon>Bacteria</taxon>
        <taxon>Bacillati</taxon>
        <taxon>Actinomycetota</taxon>
        <taxon>Actinomycetes</taxon>
        <taxon>Micrococcales</taxon>
        <taxon>Microbacteriaceae</taxon>
        <taxon>Herbiconiux</taxon>
    </lineage>
</organism>
<reference evidence="2 3" key="1">
    <citation type="journal article" date="2019" name="Int. J. Syst. Evol. Microbiol.">
        <title>The Global Catalogue of Microorganisms (GCM) 10K type strain sequencing project: providing services to taxonomists for standard genome sequencing and annotation.</title>
        <authorList>
            <consortium name="The Broad Institute Genomics Platform"/>
            <consortium name="The Broad Institute Genome Sequencing Center for Infectious Disease"/>
            <person name="Wu L."/>
            <person name="Ma J."/>
        </authorList>
    </citation>
    <scope>NUCLEOTIDE SEQUENCE [LARGE SCALE GENOMIC DNA]</scope>
    <source>
        <strain evidence="2 3">JCM 16117</strain>
    </source>
</reference>
<feature type="transmembrane region" description="Helical" evidence="1">
    <location>
        <begin position="32"/>
        <end position="51"/>
    </location>
</feature>
<feature type="transmembrane region" description="Helical" evidence="1">
    <location>
        <begin position="115"/>
        <end position="136"/>
    </location>
</feature>
<comment type="caution">
    <text evidence="2">The sequence shown here is derived from an EMBL/GenBank/DDBJ whole genome shotgun (WGS) entry which is preliminary data.</text>
</comment>